<dbReference type="Proteomes" id="UP001497680">
    <property type="component" value="Unassembled WGS sequence"/>
</dbReference>
<gene>
    <name evidence="1" type="ORF">F4821DRAFT_273639</name>
</gene>
<reference evidence="1 2" key="1">
    <citation type="journal article" date="2022" name="New Phytol.">
        <title>Ecological generalism drives hyperdiversity of secondary metabolite gene clusters in xylarialean endophytes.</title>
        <authorList>
            <person name="Franco M.E.E."/>
            <person name="Wisecaver J.H."/>
            <person name="Arnold A.E."/>
            <person name="Ju Y.M."/>
            <person name="Slot J.C."/>
            <person name="Ahrendt S."/>
            <person name="Moore L.P."/>
            <person name="Eastman K.E."/>
            <person name="Scott K."/>
            <person name="Konkel Z."/>
            <person name="Mondo S.J."/>
            <person name="Kuo A."/>
            <person name="Hayes R.D."/>
            <person name="Haridas S."/>
            <person name="Andreopoulos B."/>
            <person name="Riley R."/>
            <person name="LaButti K."/>
            <person name="Pangilinan J."/>
            <person name="Lipzen A."/>
            <person name="Amirebrahimi M."/>
            <person name="Yan J."/>
            <person name="Adam C."/>
            <person name="Keymanesh K."/>
            <person name="Ng V."/>
            <person name="Louie K."/>
            <person name="Northen T."/>
            <person name="Drula E."/>
            <person name="Henrissat B."/>
            <person name="Hsieh H.M."/>
            <person name="Youens-Clark K."/>
            <person name="Lutzoni F."/>
            <person name="Miadlikowska J."/>
            <person name="Eastwood D.C."/>
            <person name="Hamelin R.C."/>
            <person name="Grigoriev I.V."/>
            <person name="U'Ren J.M."/>
        </authorList>
    </citation>
    <scope>NUCLEOTIDE SEQUENCE [LARGE SCALE GENOMIC DNA]</scope>
    <source>
        <strain evidence="1 2">ER1909</strain>
    </source>
</reference>
<keyword evidence="2" id="KW-1185">Reference proteome</keyword>
<proteinExistence type="predicted"/>
<protein>
    <submittedName>
        <fullName evidence="1">Uncharacterized protein</fullName>
    </submittedName>
</protein>
<sequence>MNRKNSTPMMPAFMVSAPGKVIVFGEHAVVYGKSAIAASISLRSYLLVTHLSKSRRTVTMQFPDISLTHSWNIDELPWDIFTEPSKKKYYYDLVTALDPDLVAAIKPHLANISPGLPESERKIHQNSAASFLYLYLSLGSPRSPGCRYTLRSTIPLGAGVGSSASIGVCLAAAMLLQIRTLSGPHPDQPAEEARVQVERINRWAYVAELCIHGNPSGVDNTVSTYGKAVVYRRTKPPTVRPLWDFPELPLLLVNTKTQKSTAVEVGKVAKLRDEQPELVETILEAIDQVAKGAESVIDEEYFDSEEPESLRRVGQLMSINHGLLSALGVSHPRLERVRELVDHENIGWTKLTGAGGGGCSITLVKPGVPQAKIEKLERQLEDEGYQQFRTTLGGDGVGVLWPAVLKNGLDEDDDGGMEIDIQKFLNAPGNDGVEELVGQEPPKQPQTIRELEWQRYHNTNPYQKTYEELGLHGMTPADRQAYLNQEYLKPGAAKTLSNKAQKELWKQLNESNLPLRSLPRPRDNQWGCDKNGRDIGDYSIEEFRAREAKTTKLLNLFFQSQEFKSKRNKASNGDGYLVGDTVQPFTCTEDDVEQEKARRKEMAIIQQDLYSVKTDPYALDPEWDDVVPIPQIEAEGALAAIAYPDEYAEAMSYLRAVMAVKEHTPRCLRLTERIISLNPAHYTVWLYRFAIIKTLNISIPDEIEWLNEVSLTYIKNYQIWNHRQLLLDHYYPTIVTSPSDVAALGESEREFLERMLEEDTKNYHVWSYRQYLVRKLGLWDDEERQSIETMLHEDVRNNSAWSHRFFVVFSNPTYATPDSHATEPDPKIPTDIIDREIGYAQSKILLAPQNQSPWNYLKGALVKSGRKFGSVRDFTEQFVRNLGGDAEEVRSSHALDLLADIYKEAGEKEKADLALRSLGEKWDRIRKGYWEYRRKMLEQD</sequence>
<name>A0ACC0CJV6_9PEZI</name>
<organism evidence="1 2">
    <name type="scientific">Hypoxylon rubiginosum</name>
    <dbReference type="NCBI Taxonomy" id="110542"/>
    <lineage>
        <taxon>Eukaryota</taxon>
        <taxon>Fungi</taxon>
        <taxon>Dikarya</taxon>
        <taxon>Ascomycota</taxon>
        <taxon>Pezizomycotina</taxon>
        <taxon>Sordariomycetes</taxon>
        <taxon>Xylariomycetidae</taxon>
        <taxon>Xylariales</taxon>
        <taxon>Hypoxylaceae</taxon>
        <taxon>Hypoxylon</taxon>
    </lineage>
</organism>
<comment type="caution">
    <text evidence="1">The sequence shown here is derived from an EMBL/GenBank/DDBJ whole genome shotgun (WGS) entry which is preliminary data.</text>
</comment>
<accession>A0ACC0CJV6</accession>
<evidence type="ECO:0000313" key="2">
    <source>
        <dbReference type="Proteomes" id="UP001497680"/>
    </source>
</evidence>
<evidence type="ECO:0000313" key="1">
    <source>
        <dbReference type="EMBL" id="KAI6080732.1"/>
    </source>
</evidence>
<dbReference type="EMBL" id="MU394425">
    <property type="protein sequence ID" value="KAI6080732.1"/>
    <property type="molecule type" value="Genomic_DNA"/>
</dbReference>